<dbReference type="EMBL" id="CP104964">
    <property type="protein sequence ID" value="UXN67863.1"/>
    <property type="molecule type" value="Genomic_DNA"/>
</dbReference>
<proteinExistence type="predicted"/>
<keyword evidence="2" id="KW-1185">Reference proteome</keyword>
<keyword evidence="1" id="KW-0614">Plasmid</keyword>
<evidence type="ECO:0000313" key="1">
    <source>
        <dbReference type="EMBL" id="UXN67863.1"/>
    </source>
</evidence>
<evidence type="ECO:0008006" key="3">
    <source>
        <dbReference type="Google" id="ProtNLM"/>
    </source>
</evidence>
<reference evidence="1 2" key="1">
    <citation type="submission" date="2022-09" db="EMBL/GenBank/DDBJ databases">
        <title>Interaction between co-microsymbionts with complementary sets of symbiotic genes in legume-rhizobium systems.</title>
        <authorList>
            <person name="Safronova V."/>
            <person name="Sazanova A."/>
            <person name="Afonin A."/>
            <person name="Chirak E."/>
        </authorList>
    </citation>
    <scope>NUCLEOTIDE SEQUENCE [LARGE SCALE GENOMIC DNA]</scope>
    <source>
        <strain evidence="1 2">A18/4-1</strain>
        <plasmid evidence="1 2">p_unnamed1</plasmid>
    </source>
</reference>
<name>A0ABY6C6E4_9HYPH</name>
<protein>
    <recommendedName>
        <fullName evidence="3">DUF4261 domain-containing protein</fullName>
    </recommendedName>
</protein>
<dbReference type="RefSeq" id="WP_262165377.1">
    <property type="nucleotide sequence ID" value="NZ_CP104964.1"/>
</dbReference>
<sequence length="270" mass="29969">MANDGVHYFEATLYFDDLPAWSTEALIEAWSREGYECEKLDDKGVFDGLRGATRLYVGRPAPVEAPVVPPHYPAVARAHVDWGKTFCIDATAAYDDLYRASHQAKFRFMIMNDENDPVIAHNEIATALLGIHQVTPMRAVVLHYLDLVVGRANLDDYLNYANSHLDQPNQTATMLAFGTFVTQDGGVTTAWTTGLDHFGQTNLVLEAQNGDATETLLTVFGLGHLVVHGRRFTGGETITSFDLYARLEPAELDGKQMLRVIKKMKLATHL</sequence>
<gene>
    <name evidence="1" type="ORF">N8A98_02035</name>
</gene>
<dbReference type="Proteomes" id="UP001061862">
    <property type="component" value="Plasmid p_unnamed1"/>
</dbReference>
<organism evidence="1 2">
    <name type="scientific">Devosia neptuniae</name>
    <dbReference type="NCBI Taxonomy" id="191302"/>
    <lineage>
        <taxon>Bacteria</taxon>
        <taxon>Pseudomonadati</taxon>
        <taxon>Pseudomonadota</taxon>
        <taxon>Alphaproteobacteria</taxon>
        <taxon>Hyphomicrobiales</taxon>
        <taxon>Devosiaceae</taxon>
        <taxon>Devosia</taxon>
    </lineage>
</organism>
<accession>A0ABY6C6E4</accession>
<evidence type="ECO:0000313" key="2">
    <source>
        <dbReference type="Proteomes" id="UP001061862"/>
    </source>
</evidence>
<geneLocation type="plasmid" evidence="1 2">
    <name>p_unnamed1</name>
</geneLocation>